<evidence type="ECO:0000313" key="3">
    <source>
        <dbReference type="Proteomes" id="UP000249616"/>
    </source>
</evidence>
<dbReference type="RefSeq" id="WP_112443284.1">
    <property type="nucleotide sequence ID" value="NZ_CP030074.1"/>
</dbReference>
<dbReference type="PANTHER" id="PTHR34180:SF1">
    <property type="entry name" value="BETA-ALANYL-DOPAMINE_CARCININE HYDROLASE"/>
    <property type="match status" value="1"/>
</dbReference>
<feature type="domain" description="Peptidase C45 hydrolase" evidence="1">
    <location>
        <begin position="124"/>
        <end position="321"/>
    </location>
</feature>
<keyword evidence="2" id="KW-0614">Plasmid</keyword>
<dbReference type="NCBIfam" id="NF040521">
    <property type="entry name" value="C45_proenzyme"/>
    <property type="match status" value="1"/>
</dbReference>
<dbReference type="PANTHER" id="PTHR34180">
    <property type="entry name" value="PEPTIDASE C45"/>
    <property type="match status" value="1"/>
</dbReference>
<sequence>MTYPYVRVSGEPRERGRQYGSAARARIEVSLHGYAAAFGKSAGIDWPDARAMALPYRSLIAELDPSIIEEMEGIAEGAGLDFADILALNCRTEIMAASMVAKDLGPAKTDGCSALAVLPERTADGGVLLAQNWDWLVHSVDSVVVLEVIRDEGPNYVTAVEAGLLAKTGMNSAGLGVCTNFLVAQADGSRTGLPYHVLLRALMDQETLPDAYELLQRHPRAASANFLLAHNDGVAADIESEPGGADRLHLRMPDSGVLVHTNHFCSPIDRPDIALKLVPCSPFRFDRLTALLNARPGGVTVKKLTEMLADHASFPKSICAHADPRVDPLKQETTALGIAMDLRRGEVWLADGNPCVAPWRRLSLSDGFAKPSSVTDPAYSPGYVR</sequence>
<proteinExistence type="predicted"/>
<dbReference type="KEGG" id="scad:DN051_43915"/>
<dbReference type="InterPro" id="IPR047801">
    <property type="entry name" value="Peptidase_C45"/>
</dbReference>
<keyword evidence="3" id="KW-1185">Reference proteome</keyword>
<geneLocation type="plasmid" evidence="2 3">
    <name>unnamed1</name>
</geneLocation>
<dbReference type="AlphaFoldDB" id="A0A2Z4JEB7"/>
<dbReference type="Proteomes" id="UP000249616">
    <property type="component" value="Plasmid unnamed1"/>
</dbReference>
<dbReference type="Gene3D" id="1.10.10.2120">
    <property type="match status" value="1"/>
</dbReference>
<dbReference type="InterPro" id="IPR005079">
    <property type="entry name" value="Peptidase_C45_hydrolase"/>
</dbReference>
<evidence type="ECO:0000313" key="2">
    <source>
        <dbReference type="EMBL" id="AWW43492.1"/>
    </source>
</evidence>
<protein>
    <submittedName>
        <fullName evidence="2">Peptidase C45</fullName>
    </submittedName>
</protein>
<dbReference type="Pfam" id="PF03417">
    <property type="entry name" value="AAT"/>
    <property type="match status" value="1"/>
</dbReference>
<dbReference type="InterPro" id="IPR047794">
    <property type="entry name" value="C45_proenzyme-like"/>
</dbReference>
<dbReference type="Gene3D" id="3.60.60.10">
    <property type="entry name" value="Penicillin V Acylase, Chain A"/>
    <property type="match status" value="1"/>
</dbReference>
<evidence type="ECO:0000259" key="1">
    <source>
        <dbReference type="Pfam" id="PF03417"/>
    </source>
</evidence>
<accession>A0A2Z4JEB7</accession>
<reference evidence="3" key="1">
    <citation type="submission" date="2018-06" db="EMBL/GenBank/DDBJ databases">
        <authorList>
            <person name="Li K."/>
        </authorList>
    </citation>
    <scope>NUCLEOTIDE SEQUENCE [LARGE SCALE GENOMIC DNA]</scope>
    <source>
        <strain evidence="3">ZFG47</strain>
        <plasmid evidence="3">unnamed1</plasmid>
    </source>
</reference>
<dbReference type="EMBL" id="CP030074">
    <property type="protein sequence ID" value="AWW43492.1"/>
    <property type="molecule type" value="Genomic_DNA"/>
</dbReference>
<organism evidence="2 3">
    <name type="scientific">Streptomyces cadmiisoli</name>
    <dbReference type="NCBI Taxonomy" id="2184053"/>
    <lineage>
        <taxon>Bacteria</taxon>
        <taxon>Bacillati</taxon>
        <taxon>Actinomycetota</taxon>
        <taxon>Actinomycetes</taxon>
        <taxon>Kitasatosporales</taxon>
        <taxon>Streptomycetaceae</taxon>
        <taxon>Streptomyces</taxon>
        <taxon>Streptomyces aurantiacus group</taxon>
    </lineage>
</organism>
<name>A0A2Z4JEB7_9ACTN</name>
<gene>
    <name evidence="2" type="ORF">DN051_43915</name>
</gene>